<dbReference type="EC" id="3.6.4.13" evidence="1"/>
<organism evidence="7 8">
    <name type="scientific">Rosa chinensis</name>
    <name type="common">China rose</name>
    <dbReference type="NCBI Taxonomy" id="74649"/>
    <lineage>
        <taxon>Eukaryota</taxon>
        <taxon>Viridiplantae</taxon>
        <taxon>Streptophyta</taxon>
        <taxon>Embryophyta</taxon>
        <taxon>Tracheophyta</taxon>
        <taxon>Spermatophyta</taxon>
        <taxon>Magnoliopsida</taxon>
        <taxon>eudicotyledons</taxon>
        <taxon>Gunneridae</taxon>
        <taxon>Pentapetalae</taxon>
        <taxon>rosids</taxon>
        <taxon>fabids</taxon>
        <taxon>Rosales</taxon>
        <taxon>Rosaceae</taxon>
        <taxon>Rosoideae</taxon>
        <taxon>Rosoideae incertae sedis</taxon>
        <taxon>Rosa</taxon>
    </lineage>
</organism>
<dbReference type="PANTHER" id="PTHR18934">
    <property type="entry name" value="ATP-DEPENDENT RNA HELICASE"/>
    <property type="match status" value="1"/>
</dbReference>
<keyword evidence="4 7" id="KW-0347">Helicase</keyword>
<dbReference type="GO" id="GO:0003723">
    <property type="term" value="F:RNA binding"/>
    <property type="evidence" value="ECO:0007669"/>
    <property type="project" value="TreeGrafter"/>
</dbReference>
<dbReference type="GO" id="GO:0003724">
    <property type="term" value="F:RNA helicase activity"/>
    <property type="evidence" value="ECO:0007669"/>
    <property type="project" value="UniProtKB-EC"/>
</dbReference>
<dbReference type="Proteomes" id="UP000238479">
    <property type="component" value="Chromosome 2"/>
</dbReference>
<dbReference type="Gramene" id="PRQ53614">
    <property type="protein sequence ID" value="PRQ53614"/>
    <property type="gene ID" value="RchiOBHm_Chr2g0168461"/>
</dbReference>
<evidence type="ECO:0000256" key="4">
    <source>
        <dbReference type="ARBA" id="ARBA00022806"/>
    </source>
</evidence>
<dbReference type="SUPFAM" id="SSF52540">
    <property type="entry name" value="P-loop containing nucleoside triphosphate hydrolases"/>
    <property type="match status" value="1"/>
</dbReference>
<dbReference type="AlphaFoldDB" id="A0A2P6S4K8"/>
<evidence type="ECO:0000313" key="7">
    <source>
        <dbReference type="EMBL" id="PRQ53614.1"/>
    </source>
</evidence>
<evidence type="ECO:0000256" key="6">
    <source>
        <dbReference type="ARBA" id="ARBA00047984"/>
    </source>
</evidence>
<evidence type="ECO:0000256" key="2">
    <source>
        <dbReference type="ARBA" id="ARBA00022741"/>
    </source>
</evidence>
<comment type="caution">
    <text evidence="7">The sequence shown here is derived from an EMBL/GenBank/DDBJ whole genome shotgun (WGS) entry which is preliminary data.</text>
</comment>
<gene>
    <name evidence="7" type="ORF">RchiOBHm_Chr2g0168461</name>
</gene>
<dbReference type="GO" id="GO:0016887">
    <property type="term" value="F:ATP hydrolysis activity"/>
    <property type="evidence" value="ECO:0007669"/>
    <property type="project" value="RHEA"/>
</dbReference>
<keyword evidence="3 7" id="KW-0378">Hydrolase</keyword>
<dbReference type="EMBL" id="PDCK01000040">
    <property type="protein sequence ID" value="PRQ53614.1"/>
    <property type="molecule type" value="Genomic_DNA"/>
</dbReference>
<reference evidence="7 8" key="1">
    <citation type="journal article" date="2018" name="Nat. Genet.">
        <title>The Rosa genome provides new insights in the design of modern roses.</title>
        <authorList>
            <person name="Bendahmane M."/>
        </authorList>
    </citation>
    <scope>NUCLEOTIDE SEQUENCE [LARGE SCALE GENOMIC DNA]</scope>
    <source>
        <strain evidence="8">cv. Old Blush</strain>
    </source>
</reference>
<keyword evidence="2" id="KW-0547">Nucleotide-binding</keyword>
<sequence>MNAGCAAVSLSENDIIYTYDTSLRENTNILCTSSVNDDSESTNSMVHIGQDKIKESPKPNTSWENELADFPALSFLKDSKNGRHISRPREVIDARNDIPIVMMEQEIMEAINEHSTVIIRGETGCGKTTQVPQFLYEVGIGSSGCPLGSGIIGVTQPRCIAVTATAKRVAYELGLQLGEEVGFQYRYDKKIGESCSIKFMTDGILL</sequence>
<evidence type="ECO:0000256" key="1">
    <source>
        <dbReference type="ARBA" id="ARBA00012552"/>
    </source>
</evidence>
<dbReference type="InterPro" id="IPR027417">
    <property type="entry name" value="P-loop_NTPase"/>
</dbReference>
<dbReference type="PANTHER" id="PTHR18934:SF99">
    <property type="entry name" value="ATP-DEPENDENT RNA HELICASE DHX37-RELATED"/>
    <property type="match status" value="1"/>
</dbReference>
<evidence type="ECO:0000313" key="8">
    <source>
        <dbReference type="Proteomes" id="UP000238479"/>
    </source>
</evidence>
<keyword evidence="8" id="KW-1185">Reference proteome</keyword>
<dbReference type="GO" id="GO:0005730">
    <property type="term" value="C:nucleolus"/>
    <property type="evidence" value="ECO:0007669"/>
    <property type="project" value="TreeGrafter"/>
</dbReference>
<dbReference type="Gene3D" id="3.40.50.300">
    <property type="entry name" value="P-loop containing nucleotide triphosphate hydrolases"/>
    <property type="match status" value="1"/>
</dbReference>
<dbReference type="STRING" id="74649.A0A2P6S4K8"/>
<evidence type="ECO:0000256" key="5">
    <source>
        <dbReference type="ARBA" id="ARBA00022840"/>
    </source>
</evidence>
<name>A0A2P6S4K8_ROSCH</name>
<dbReference type="GO" id="GO:0005524">
    <property type="term" value="F:ATP binding"/>
    <property type="evidence" value="ECO:0007669"/>
    <property type="project" value="UniProtKB-KW"/>
</dbReference>
<accession>A0A2P6S4K8</accession>
<comment type="catalytic activity">
    <reaction evidence="6">
        <text>ATP + H2O = ADP + phosphate + H(+)</text>
        <dbReference type="Rhea" id="RHEA:13065"/>
        <dbReference type="ChEBI" id="CHEBI:15377"/>
        <dbReference type="ChEBI" id="CHEBI:15378"/>
        <dbReference type="ChEBI" id="CHEBI:30616"/>
        <dbReference type="ChEBI" id="CHEBI:43474"/>
        <dbReference type="ChEBI" id="CHEBI:456216"/>
        <dbReference type="EC" id="3.6.4.13"/>
    </reaction>
</comment>
<proteinExistence type="predicted"/>
<dbReference type="GO" id="GO:0000462">
    <property type="term" value="P:maturation of SSU-rRNA from tricistronic rRNA transcript (SSU-rRNA, 5.8S rRNA, LSU-rRNA)"/>
    <property type="evidence" value="ECO:0007669"/>
    <property type="project" value="TreeGrafter"/>
</dbReference>
<protein>
    <recommendedName>
        <fullName evidence="1">RNA helicase</fullName>
        <ecNumber evidence="1">3.6.4.13</ecNumber>
    </recommendedName>
</protein>
<keyword evidence="5" id="KW-0067">ATP-binding</keyword>
<evidence type="ECO:0000256" key="3">
    <source>
        <dbReference type="ARBA" id="ARBA00022801"/>
    </source>
</evidence>